<feature type="region of interest" description="Disordered" evidence="1">
    <location>
        <begin position="393"/>
        <end position="479"/>
    </location>
</feature>
<feature type="compositionally biased region" description="Acidic residues" evidence="1">
    <location>
        <begin position="400"/>
        <end position="413"/>
    </location>
</feature>
<accession>A0A9N9MH97</accession>
<dbReference type="Proteomes" id="UP001152799">
    <property type="component" value="Chromosome 12"/>
</dbReference>
<dbReference type="SUPFAM" id="SSF50630">
    <property type="entry name" value="Acid proteases"/>
    <property type="match status" value="1"/>
</dbReference>
<evidence type="ECO:0000313" key="3">
    <source>
        <dbReference type="Proteomes" id="UP001152799"/>
    </source>
</evidence>
<protein>
    <submittedName>
        <fullName evidence="2">Uncharacterized protein</fullName>
    </submittedName>
</protein>
<dbReference type="Gene3D" id="2.40.70.10">
    <property type="entry name" value="Acid Proteases"/>
    <property type="match status" value="1"/>
</dbReference>
<dbReference type="OrthoDB" id="6776990at2759"/>
<name>A0A9N9MH97_9CUCU</name>
<organism evidence="2 3">
    <name type="scientific">Ceutorhynchus assimilis</name>
    <name type="common">cabbage seed weevil</name>
    <dbReference type="NCBI Taxonomy" id="467358"/>
    <lineage>
        <taxon>Eukaryota</taxon>
        <taxon>Metazoa</taxon>
        <taxon>Ecdysozoa</taxon>
        <taxon>Arthropoda</taxon>
        <taxon>Hexapoda</taxon>
        <taxon>Insecta</taxon>
        <taxon>Pterygota</taxon>
        <taxon>Neoptera</taxon>
        <taxon>Endopterygota</taxon>
        <taxon>Coleoptera</taxon>
        <taxon>Polyphaga</taxon>
        <taxon>Cucujiformia</taxon>
        <taxon>Curculionidae</taxon>
        <taxon>Ceutorhynchinae</taxon>
        <taxon>Ceutorhynchus</taxon>
    </lineage>
</organism>
<keyword evidence="3" id="KW-1185">Reference proteome</keyword>
<sequence>MSFLLDSGASVSLRKKNSAQKLGLLNVNRKPINIRDISGQVLENFGSTEIKFILSSLGNGLLGMDFLENYQPVIDFNANEMNMCGYRLALLNELLERRHSAAVQSCNAVDAPCITKEVVTIFPVKTNRGTEVVYRGRRSIENDYVIENDFVNVNGFRETKSTGSEAVVDLFKGKGVPTSRNGKNKCELTDPPIVLSSKEDREDTGYLNENPETHQIDNRLKQFTNYTEIENSNEFRQFATGGNAQFSNCGHLSKGPHVVKLRENLEIPAFHGCDFNVPVNTRVPAGIKVCEPLNHTDVGILTACSVIEIPENSTKENRNIVVRILNTSPIPQTIYKNTPILNLVDVTRLKECSTADALCGADGTDYVSEKFSEIHTSCYEGHIVENMVSHLKGGDKNCESESEEEIVTDESEENVDRTDRMSSVLENENTESNRNIAETDPLNRSSNISRDGVDDDNQIIDDHENDSMRSLDADREENDDVAQVSINIRNPEPLEQQIRPQRIRQLPKRFEDYVLDSLD</sequence>
<feature type="compositionally biased region" description="Polar residues" evidence="1">
    <location>
        <begin position="424"/>
        <end position="449"/>
    </location>
</feature>
<proteinExistence type="predicted"/>
<dbReference type="AlphaFoldDB" id="A0A9N9MH97"/>
<evidence type="ECO:0000313" key="2">
    <source>
        <dbReference type="EMBL" id="CAG9762654.1"/>
    </source>
</evidence>
<gene>
    <name evidence="2" type="ORF">CEUTPL_LOCUS3329</name>
</gene>
<dbReference type="EMBL" id="OU892288">
    <property type="protein sequence ID" value="CAG9762654.1"/>
    <property type="molecule type" value="Genomic_DNA"/>
</dbReference>
<dbReference type="InterPro" id="IPR021109">
    <property type="entry name" value="Peptidase_aspartic_dom_sf"/>
</dbReference>
<reference evidence="2" key="1">
    <citation type="submission" date="2022-01" db="EMBL/GenBank/DDBJ databases">
        <authorList>
            <person name="King R."/>
        </authorList>
    </citation>
    <scope>NUCLEOTIDE SEQUENCE</scope>
</reference>
<feature type="compositionally biased region" description="Basic and acidic residues" evidence="1">
    <location>
        <begin position="460"/>
        <end position="473"/>
    </location>
</feature>
<evidence type="ECO:0000256" key="1">
    <source>
        <dbReference type="SAM" id="MobiDB-lite"/>
    </source>
</evidence>